<dbReference type="AlphaFoldDB" id="A0A384K7Z5"/>
<keyword evidence="4" id="KW-1185">Reference proteome</keyword>
<dbReference type="EMBL" id="CP009821">
    <property type="protein sequence ID" value="ATZ58874.1"/>
    <property type="molecule type" value="Genomic_DNA"/>
</dbReference>
<evidence type="ECO:0000256" key="2">
    <source>
        <dbReference type="SAM" id="Phobius"/>
    </source>
</evidence>
<accession>A0A384K7Z5</accession>
<gene>
    <name evidence="3" type="ORF">BCIN_17g00090</name>
</gene>
<keyword evidence="2" id="KW-0472">Membrane</keyword>
<keyword evidence="2" id="KW-0812">Transmembrane</keyword>
<dbReference type="VEuPathDB" id="FungiDB:Bcin17g00090"/>
<evidence type="ECO:0000256" key="1">
    <source>
        <dbReference type="SAM" id="MobiDB-lite"/>
    </source>
</evidence>
<feature type="compositionally biased region" description="Pro residues" evidence="1">
    <location>
        <begin position="25"/>
        <end position="37"/>
    </location>
</feature>
<dbReference type="KEGG" id="bfu:BCIN_17g00090"/>
<feature type="compositionally biased region" description="Basic and acidic residues" evidence="1">
    <location>
        <begin position="1"/>
        <end position="10"/>
    </location>
</feature>
<feature type="transmembrane region" description="Helical" evidence="2">
    <location>
        <begin position="63"/>
        <end position="84"/>
    </location>
</feature>
<sequence>MDYSSIHEFRPSFSSPNLSSSPPRDQSPPSTPPSTPPPRKHRRKHKHKASFLKTVYKWCLNHCCIRIISMIPTLLGLMVFIFWFQRPLHLLVDTTVLVSKGILCISTPFECTRAGAGWLGFSLAKTKSGGHGNGDWNRNRENNKDNEEFYYYTFSPTPTHKHHGYESQSTSAYTTTQSTNYCENILNLEQQFFIVNSPALFSTSSFNPSCPLIFYQNTKLEDLDIRSEVNSFIHLLDSTLKYLPSSTSTSTHSFSSLKKFHKILIELGLIFGERDNTAILYFDSYINTTQNLQHITSDNIQTSISVLATVDSVMWRWKDKKCEDKGWLNRKACNDMEREMIKEMQIMQTGWAKYFAEMRGGVDRMIGGGRKLEGLVAREMQKGKQILNMEKMVKGELSGESIRKAIGEMVWRDLMGRLDGLFSCKEGALGGETFLTSGQKTVQFATRLKKQVAEIKELRDKWYILPLGKEAGCFFPEIWGGMEWKGVGEWIEMISEWYKRREKFMGNVERRLGSLLGVFDVEGEGGAIWDD</sequence>
<organism evidence="3 4">
    <name type="scientific">Botryotinia fuckeliana (strain B05.10)</name>
    <name type="common">Noble rot fungus</name>
    <name type="synonym">Botrytis cinerea</name>
    <dbReference type="NCBI Taxonomy" id="332648"/>
    <lineage>
        <taxon>Eukaryota</taxon>
        <taxon>Fungi</taxon>
        <taxon>Dikarya</taxon>
        <taxon>Ascomycota</taxon>
        <taxon>Pezizomycotina</taxon>
        <taxon>Leotiomycetes</taxon>
        <taxon>Helotiales</taxon>
        <taxon>Sclerotiniaceae</taxon>
        <taxon>Botrytis</taxon>
    </lineage>
</organism>
<evidence type="ECO:0000313" key="4">
    <source>
        <dbReference type="Proteomes" id="UP000001798"/>
    </source>
</evidence>
<dbReference type="RefSeq" id="XP_024554076.1">
    <property type="nucleotide sequence ID" value="XM_024698259.1"/>
</dbReference>
<reference evidence="3 4" key="2">
    <citation type="journal article" date="2012" name="Eukaryot. Cell">
        <title>Genome update of Botrytis cinerea strains B05.10 and T4.</title>
        <authorList>
            <person name="Staats M."/>
            <person name="van Kan J.A."/>
        </authorList>
    </citation>
    <scope>NUCLEOTIDE SEQUENCE [LARGE SCALE GENOMIC DNA]</scope>
    <source>
        <strain evidence="3 4">B05.10</strain>
    </source>
</reference>
<feature type="compositionally biased region" description="Low complexity" evidence="1">
    <location>
        <begin position="11"/>
        <end position="24"/>
    </location>
</feature>
<reference evidence="3 4" key="1">
    <citation type="journal article" date="2011" name="PLoS Genet.">
        <title>Genomic analysis of the necrotrophic fungal pathogens Sclerotinia sclerotiorum and Botrytis cinerea.</title>
        <authorList>
            <person name="Amselem J."/>
            <person name="Cuomo C.A."/>
            <person name="van Kan J.A."/>
            <person name="Viaud M."/>
            <person name="Benito E.P."/>
            <person name="Couloux A."/>
            <person name="Coutinho P.M."/>
            <person name="de Vries R.P."/>
            <person name="Dyer P.S."/>
            <person name="Fillinger S."/>
            <person name="Fournier E."/>
            <person name="Gout L."/>
            <person name="Hahn M."/>
            <person name="Kohn L."/>
            <person name="Lapalu N."/>
            <person name="Plummer K.M."/>
            <person name="Pradier J.M."/>
            <person name="Quevillon E."/>
            <person name="Sharon A."/>
            <person name="Simon A."/>
            <person name="ten Have A."/>
            <person name="Tudzynski B."/>
            <person name="Tudzynski P."/>
            <person name="Wincker P."/>
            <person name="Andrew M."/>
            <person name="Anthouard V."/>
            <person name="Beever R.E."/>
            <person name="Beffa R."/>
            <person name="Benoit I."/>
            <person name="Bouzid O."/>
            <person name="Brault B."/>
            <person name="Chen Z."/>
            <person name="Choquer M."/>
            <person name="Collemare J."/>
            <person name="Cotton P."/>
            <person name="Danchin E.G."/>
            <person name="Da Silva C."/>
            <person name="Gautier A."/>
            <person name="Giraud C."/>
            <person name="Giraud T."/>
            <person name="Gonzalez C."/>
            <person name="Grossetete S."/>
            <person name="Guldener U."/>
            <person name="Henrissat B."/>
            <person name="Howlett B.J."/>
            <person name="Kodira C."/>
            <person name="Kretschmer M."/>
            <person name="Lappartient A."/>
            <person name="Leroch M."/>
            <person name="Levis C."/>
            <person name="Mauceli E."/>
            <person name="Neuveglise C."/>
            <person name="Oeser B."/>
            <person name="Pearson M."/>
            <person name="Poulain J."/>
            <person name="Poussereau N."/>
            <person name="Quesneville H."/>
            <person name="Rascle C."/>
            <person name="Schumacher J."/>
            <person name="Segurens B."/>
            <person name="Sexton A."/>
            <person name="Silva E."/>
            <person name="Sirven C."/>
            <person name="Soanes D.M."/>
            <person name="Talbot N.J."/>
            <person name="Templeton M."/>
            <person name="Yandava C."/>
            <person name="Yarden O."/>
            <person name="Zeng Q."/>
            <person name="Rollins J.A."/>
            <person name="Lebrun M.H."/>
            <person name="Dickman M."/>
        </authorList>
    </citation>
    <scope>NUCLEOTIDE SEQUENCE [LARGE SCALE GENOMIC DNA]</scope>
    <source>
        <strain evidence="3 4">B05.10</strain>
    </source>
</reference>
<name>A0A384K7Z5_BOTFB</name>
<reference evidence="3 4" key="3">
    <citation type="journal article" date="2017" name="Mol. Plant Pathol.">
        <title>A gapless genome sequence of the fungus Botrytis cinerea.</title>
        <authorList>
            <person name="Van Kan J.A."/>
            <person name="Stassen J.H."/>
            <person name="Mosbach A."/>
            <person name="Van Der Lee T.A."/>
            <person name="Faino L."/>
            <person name="Farmer A.D."/>
            <person name="Papasotiriou D.G."/>
            <person name="Zhou S."/>
            <person name="Seidl M.F."/>
            <person name="Cottam E."/>
            <person name="Edel D."/>
            <person name="Hahn M."/>
            <person name="Schwartz D.C."/>
            <person name="Dietrich R.A."/>
            <person name="Widdison S."/>
            <person name="Scalliet G."/>
        </authorList>
    </citation>
    <scope>NUCLEOTIDE SEQUENCE [LARGE SCALE GENOMIC DNA]</scope>
    <source>
        <strain evidence="3 4">B05.10</strain>
    </source>
</reference>
<dbReference type="GeneID" id="36395031"/>
<proteinExistence type="predicted"/>
<feature type="region of interest" description="Disordered" evidence="1">
    <location>
        <begin position="1"/>
        <end position="46"/>
    </location>
</feature>
<keyword evidence="2" id="KW-1133">Transmembrane helix</keyword>
<evidence type="ECO:0000313" key="3">
    <source>
        <dbReference type="EMBL" id="ATZ58874.1"/>
    </source>
</evidence>
<protein>
    <submittedName>
        <fullName evidence="3">Uncharacterized protein</fullName>
    </submittedName>
</protein>
<dbReference type="Proteomes" id="UP000001798">
    <property type="component" value="Chromosome 17"/>
</dbReference>